<accession>A0A226EUN5</accession>
<evidence type="ECO:0000313" key="2">
    <source>
        <dbReference type="EMBL" id="OXA61302.1"/>
    </source>
</evidence>
<keyword evidence="1" id="KW-0732">Signal</keyword>
<name>A0A226EUN5_FOLCA</name>
<evidence type="ECO:0000313" key="3">
    <source>
        <dbReference type="Proteomes" id="UP000198287"/>
    </source>
</evidence>
<sequence length="136" mass="15009">MVYLIPFIILALMANCTCENRDYSKLKLKQFARKHLDSLIKVRPNTDDRYTGCMCPPSLNTKGSFYSLCGHELNPKVGGTCVKESGYRCIDGHAEAILTQDCAAQSAQQGKKLHCADLTEECDADCKLQGTKSCLP</sequence>
<gene>
    <name evidence="2" type="ORF">Fcan01_00264</name>
</gene>
<feature type="signal peptide" evidence="1">
    <location>
        <begin position="1"/>
        <end position="18"/>
    </location>
</feature>
<reference evidence="2 3" key="1">
    <citation type="submission" date="2015-12" db="EMBL/GenBank/DDBJ databases">
        <title>The genome of Folsomia candida.</title>
        <authorList>
            <person name="Faddeeva A."/>
            <person name="Derks M.F."/>
            <person name="Anvar Y."/>
            <person name="Smit S."/>
            <person name="Van Straalen N."/>
            <person name="Roelofs D."/>
        </authorList>
    </citation>
    <scope>NUCLEOTIDE SEQUENCE [LARGE SCALE GENOMIC DNA]</scope>
    <source>
        <strain evidence="2 3">VU population</strain>
        <tissue evidence="2">Whole body</tissue>
    </source>
</reference>
<dbReference type="AlphaFoldDB" id="A0A226EUN5"/>
<feature type="chain" id="PRO_5013325182" evidence="1">
    <location>
        <begin position="19"/>
        <end position="136"/>
    </location>
</feature>
<keyword evidence="3" id="KW-1185">Reference proteome</keyword>
<proteinExistence type="predicted"/>
<evidence type="ECO:0000256" key="1">
    <source>
        <dbReference type="SAM" id="SignalP"/>
    </source>
</evidence>
<dbReference type="EMBL" id="LNIX01000001">
    <property type="protein sequence ID" value="OXA61302.1"/>
    <property type="molecule type" value="Genomic_DNA"/>
</dbReference>
<dbReference type="Proteomes" id="UP000198287">
    <property type="component" value="Unassembled WGS sequence"/>
</dbReference>
<protein>
    <submittedName>
        <fullName evidence="2">Uncharacterized protein</fullName>
    </submittedName>
</protein>
<comment type="caution">
    <text evidence="2">The sequence shown here is derived from an EMBL/GenBank/DDBJ whole genome shotgun (WGS) entry which is preliminary data.</text>
</comment>
<organism evidence="2 3">
    <name type="scientific">Folsomia candida</name>
    <name type="common">Springtail</name>
    <dbReference type="NCBI Taxonomy" id="158441"/>
    <lineage>
        <taxon>Eukaryota</taxon>
        <taxon>Metazoa</taxon>
        <taxon>Ecdysozoa</taxon>
        <taxon>Arthropoda</taxon>
        <taxon>Hexapoda</taxon>
        <taxon>Collembola</taxon>
        <taxon>Entomobryomorpha</taxon>
        <taxon>Isotomoidea</taxon>
        <taxon>Isotomidae</taxon>
        <taxon>Proisotominae</taxon>
        <taxon>Folsomia</taxon>
    </lineage>
</organism>